<dbReference type="EMBL" id="AXCM01000034">
    <property type="status" value="NOT_ANNOTATED_CDS"/>
    <property type="molecule type" value="Genomic_DNA"/>
</dbReference>
<accession>A0A182M1V4</accession>
<dbReference type="Gene3D" id="2.60.40.10">
    <property type="entry name" value="Immunoglobulins"/>
    <property type="match status" value="1"/>
</dbReference>
<proteinExistence type="predicted"/>
<evidence type="ECO:0000259" key="1">
    <source>
        <dbReference type="Pfam" id="PF17789"/>
    </source>
</evidence>
<dbReference type="EMBL" id="AXCM01000035">
    <property type="status" value="NOT_ANNOTATED_CDS"/>
    <property type="molecule type" value="Genomic_DNA"/>
</dbReference>
<reference evidence="3" key="1">
    <citation type="submission" date="2013-09" db="EMBL/GenBank/DDBJ databases">
        <title>The Genome Sequence of Anopheles culicifacies species A.</title>
        <authorList>
            <consortium name="The Broad Institute Genomics Platform"/>
            <person name="Neafsey D.E."/>
            <person name="Besansky N."/>
            <person name="Howell P."/>
            <person name="Walton C."/>
            <person name="Young S.K."/>
            <person name="Zeng Q."/>
            <person name="Gargeya S."/>
            <person name="Fitzgerald M."/>
            <person name="Haas B."/>
            <person name="Abouelleil A."/>
            <person name="Allen A.W."/>
            <person name="Alvarado L."/>
            <person name="Arachchi H.M."/>
            <person name="Berlin A.M."/>
            <person name="Chapman S.B."/>
            <person name="Gainer-Dewar J."/>
            <person name="Goldberg J."/>
            <person name="Griggs A."/>
            <person name="Gujja S."/>
            <person name="Hansen M."/>
            <person name="Howarth C."/>
            <person name="Imamovic A."/>
            <person name="Ireland A."/>
            <person name="Larimer J."/>
            <person name="McCowan C."/>
            <person name="Murphy C."/>
            <person name="Pearson M."/>
            <person name="Poon T.W."/>
            <person name="Priest M."/>
            <person name="Roberts A."/>
            <person name="Saif S."/>
            <person name="Shea T."/>
            <person name="Sisk P."/>
            <person name="Sykes S."/>
            <person name="Wortman J."/>
            <person name="Nusbaum C."/>
            <person name="Birren B."/>
        </authorList>
    </citation>
    <scope>NUCLEOTIDE SEQUENCE [LARGE SCALE GENOMIC DNA]</scope>
    <source>
        <strain evidence="3">A-37</strain>
    </source>
</reference>
<feature type="domain" description="Macroglobulin" evidence="1">
    <location>
        <begin position="89"/>
        <end position="162"/>
    </location>
</feature>
<dbReference type="VEuPathDB" id="VectorBase:ACUA007387"/>
<organism evidence="2 3">
    <name type="scientific">Anopheles culicifacies</name>
    <dbReference type="NCBI Taxonomy" id="139723"/>
    <lineage>
        <taxon>Eukaryota</taxon>
        <taxon>Metazoa</taxon>
        <taxon>Ecdysozoa</taxon>
        <taxon>Arthropoda</taxon>
        <taxon>Hexapoda</taxon>
        <taxon>Insecta</taxon>
        <taxon>Pterygota</taxon>
        <taxon>Neoptera</taxon>
        <taxon>Endopterygota</taxon>
        <taxon>Diptera</taxon>
        <taxon>Nematocera</taxon>
        <taxon>Culicoidea</taxon>
        <taxon>Culicidae</taxon>
        <taxon>Anophelinae</taxon>
        <taxon>Anopheles</taxon>
        <taxon>culicifacies species complex</taxon>
    </lineage>
</organism>
<protein>
    <recommendedName>
        <fullName evidence="1">Macroglobulin domain-containing protein</fullName>
    </recommendedName>
</protein>
<dbReference type="Proteomes" id="UP000075883">
    <property type="component" value="Unassembled WGS sequence"/>
</dbReference>
<dbReference type="Pfam" id="PF17789">
    <property type="entry name" value="MG4"/>
    <property type="match status" value="1"/>
</dbReference>
<sequence>MLFNNLETAHIEEVTLYNVDSQTKLVGQSLEDLLDYILCQQKEFEMYDATQVELRYERLFEMDDDQQSNRTVMKESQITVHKRVYNVELIRESPQFRSGLPFKCVFQFRYHDGRPAEGVAGKVEVLDIDYETTATSDNGGFIRLKLNPNDNIDSKYITCYLKLVHEHSGVQLSCEPLSNYITFRMKDLYLNVSNPCRRLQSNRVARLEDELVDLN</sequence>
<evidence type="ECO:0000313" key="2">
    <source>
        <dbReference type="EnsemblMetazoa" id="ACUA007387-PA"/>
    </source>
</evidence>
<dbReference type="AlphaFoldDB" id="A0A182M1V4"/>
<keyword evidence="3" id="KW-1185">Reference proteome</keyword>
<dbReference type="EnsemblMetazoa" id="ACUA007387-RA">
    <property type="protein sequence ID" value="ACUA007387-PA"/>
    <property type="gene ID" value="ACUA007387"/>
</dbReference>
<name>A0A182M1V4_9DIPT</name>
<dbReference type="InterPro" id="IPR013783">
    <property type="entry name" value="Ig-like_fold"/>
</dbReference>
<evidence type="ECO:0000313" key="3">
    <source>
        <dbReference type="Proteomes" id="UP000075883"/>
    </source>
</evidence>
<reference evidence="2" key="2">
    <citation type="submission" date="2020-05" db="UniProtKB">
        <authorList>
            <consortium name="EnsemblMetazoa"/>
        </authorList>
    </citation>
    <scope>IDENTIFICATION</scope>
    <source>
        <strain evidence="2">A-37</strain>
    </source>
</reference>
<dbReference type="InterPro" id="IPR040839">
    <property type="entry name" value="MG4"/>
</dbReference>